<dbReference type="Proteomes" id="UP001162889">
    <property type="component" value="Unassembled WGS sequence"/>
</dbReference>
<dbReference type="Pfam" id="PF07589">
    <property type="entry name" value="PEP-CTERM"/>
    <property type="match status" value="1"/>
</dbReference>
<accession>A0ABT1GT38</accession>
<evidence type="ECO:0000259" key="2">
    <source>
        <dbReference type="Pfam" id="PF07589"/>
    </source>
</evidence>
<dbReference type="NCBIfam" id="TIGR02595">
    <property type="entry name" value="PEP_CTERM"/>
    <property type="match status" value="1"/>
</dbReference>
<evidence type="ECO:0000256" key="1">
    <source>
        <dbReference type="SAM" id="SignalP"/>
    </source>
</evidence>
<evidence type="ECO:0000313" key="3">
    <source>
        <dbReference type="EMBL" id="MCP2010824.1"/>
    </source>
</evidence>
<keyword evidence="4" id="KW-1185">Reference proteome</keyword>
<protein>
    <recommendedName>
        <fullName evidence="2">Ice-binding protein C-terminal domain-containing protein</fullName>
    </recommendedName>
</protein>
<comment type="caution">
    <text evidence="3">The sequence shown here is derived from an EMBL/GenBank/DDBJ whole genome shotgun (WGS) entry which is preliminary data.</text>
</comment>
<dbReference type="InterPro" id="IPR013424">
    <property type="entry name" value="Ice-binding_C"/>
</dbReference>
<dbReference type="EMBL" id="JALJZU010000009">
    <property type="protein sequence ID" value="MCP2010824.1"/>
    <property type="molecule type" value="Genomic_DNA"/>
</dbReference>
<feature type="chain" id="PRO_5045169959" description="Ice-binding protein C-terminal domain-containing protein" evidence="1">
    <location>
        <begin position="20"/>
        <end position="229"/>
    </location>
</feature>
<proteinExistence type="predicted"/>
<evidence type="ECO:0000313" key="4">
    <source>
        <dbReference type="Proteomes" id="UP001162889"/>
    </source>
</evidence>
<organism evidence="3 4">
    <name type="scientific">Duganella violaceipulchra</name>
    <dbReference type="NCBI Taxonomy" id="2849652"/>
    <lineage>
        <taxon>Bacteria</taxon>
        <taxon>Pseudomonadati</taxon>
        <taxon>Pseudomonadota</taxon>
        <taxon>Betaproteobacteria</taxon>
        <taxon>Burkholderiales</taxon>
        <taxon>Oxalobacteraceae</taxon>
        <taxon>Telluria group</taxon>
        <taxon>Duganella</taxon>
    </lineage>
</organism>
<reference evidence="3" key="1">
    <citation type="submission" date="2022-03" db="EMBL/GenBank/DDBJ databases">
        <title>Genome Encyclopedia of Bacteria and Archaea VI: Functional Genomics of Type Strains.</title>
        <authorList>
            <person name="Whitman W."/>
        </authorList>
    </citation>
    <scope>NUCLEOTIDE SEQUENCE</scope>
    <source>
        <strain evidence="3">HSC-15S17</strain>
    </source>
</reference>
<name>A0ABT1GT38_9BURK</name>
<gene>
    <name evidence="3" type="ORF">L1274_004566</name>
</gene>
<dbReference type="RefSeq" id="WP_229224872.1">
    <property type="nucleotide sequence ID" value="NZ_JAHTGR010000008.1"/>
</dbReference>
<feature type="domain" description="Ice-binding protein C-terminal" evidence="2">
    <location>
        <begin position="205"/>
        <end position="229"/>
    </location>
</feature>
<keyword evidence="1" id="KW-0732">Signal</keyword>
<sequence length="229" mass="23616">MKKLPILLAGMTLFGSAQATVYQFDFTAKIQEMVEFSPQTFSGGAVASSSLSGSTVSVGDQLTGHFSYDTATGVFSHFGGSTMYSAPAAQNSLDASIGGASISLGNANYSSTNVQVANNSAALGGADSFGIANVSANAYASQMMAVSFFDKSGLALSASTMPDQLDFASFGQSSFYYTYSSNATHAMMGANGALTSVTVTPMPAPVPEPETYVMLLAGLAALAWKTRRR</sequence>
<feature type="signal peptide" evidence="1">
    <location>
        <begin position="1"/>
        <end position="19"/>
    </location>
</feature>